<dbReference type="Pfam" id="PF09371">
    <property type="entry name" value="Tex_N"/>
    <property type="match status" value="1"/>
</dbReference>
<dbReference type="SUPFAM" id="SSF158832">
    <property type="entry name" value="Tex N-terminal region-like"/>
    <property type="match status" value="1"/>
</dbReference>
<dbReference type="Gene3D" id="3.30.70.270">
    <property type="match status" value="1"/>
</dbReference>
<accession>A0A4Y2S0I1</accession>
<feature type="region of interest" description="Disordered" evidence="1">
    <location>
        <begin position="57"/>
        <end position="84"/>
    </location>
</feature>
<organism evidence="3 4">
    <name type="scientific">Araneus ventricosus</name>
    <name type="common">Orbweaver spider</name>
    <name type="synonym">Epeira ventricosa</name>
    <dbReference type="NCBI Taxonomy" id="182803"/>
    <lineage>
        <taxon>Eukaryota</taxon>
        <taxon>Metazoa</taxon>
        <taxon>Ecdysozoa</taxon>
        <taxon>Arthropoda</taxon>
        <taxon>Chelicerata</taxon>
        <taxon>Arachnida</taxon>
        <taxon>Araneae</taxon>
        <taxon>Araneomorphae</taxon>
        <taxon>Entelegynae</taxon>
        <taxon>Araneoidea</taxon>
        <taxon>Araneidae</taxon>
        <taxon>Araneus</taxon>
    </lineage>
</organism>
<feature type="region of interest" description="Disordered" evidence="1">
    <location>
        <begin position="1"/>
        <end position="29"/>
    </location>
</feature>
<dbReference type="GO" id="GO:0003735">
    <property type="term" value="F:structural constituent of ribosome"/>
    <property type="evidence" value="ECO:0007669"/>
    <property type="project" value="TreeGrafter"/>
</dbReference>
<evidence type="ECO:0000313" key="3">
    <source>
        <dbReference type="EMBL" id="GBN81658.1"/>
    </source>
</evidence>
<evidence type="ECO:0000256" key="1">
    <source>
        <dbReference type="SAM" id="MobiDB-lite"/>
    </source>
</evidence>
<dbReference type="InterPro" id="IPR050437">
    <property type="entry name" value="Ribos_protein_bS1-like"/>
</dbReference>
<dbReference type="PANTHER" id="PTHR10724">
    <property type="entry name" value="30S RIBOSOMAL PROTEIN S1"/>
    <property type="match status" value="1"/>
</dbReference>
<dbReference type="GO" id="GO:0003729">
    <property type="term" value="F:mRNA binding"/>
    <property type="evidence" value="ECO:0007669"/>
    <property type="project" value="TreeGrafter"/>
</dbReference>
<dbReference type="InterPro" id="IPR018974">
    <property type="entry name" value="Tex-like_N"/>
</dbReference>
<comment type="caution">
    <text evidence="3">The sequence shown here is derived from an EMBL/GenBank/DDBJ whole genome shotgun (WGS) entry which is preliminary data.</text>
</comment>
<dbReference type="AlphaFoldDB" id="A0A4Y2S0I1"/>
<feature type="domain" description="Tex-like protein N-terminal" evidence="2">
    <location>
        <begin position="242"/>
        <end position="312"/>
    </location>
</feature>
<protein>
    <recommendedName>
        <fullName evidence="2">Tex-like protein N-terminal domain-containing protein</fullName>
    </recommendedName>
</protein>
<feature type="compositionally biased region" description="Basic and acidic residues" evidence="1">
    <location>
        <begin position="74"/>
        <end position="84"/>
    </location>
</feature>
<dbReference type="EMBL" id="BGPR01019346">
    <property type="protein sequence ID" value="GBN81658.1"/>
    <property type="molecule type" value="Genomic_DNA"/>
</dbReference>
<dbReference type="GO" id="GO:0006412">
    <property type="term" value="P:translation"/>
    <property type="evidence" value="ECO:0007669"/>
    <property type="project" value="TreeGrafter"/>
</dbReference>
<gene>
    <name evidence="3" type="ORF">AVEN_217036_1</name>
</gene>
<dbReference type="PANTHER" id="PTHR10724:SF10">
    <property type="entry name" value="S1 RNA-BINDING DOMAIN-CONTAINING PROTEIN 1"/>
    <property type="match status" value="1"/>
</dbReference>
<keyword evidence="4" id="KW-1185">Reference proteome</keyword>
<dbReference type="InterPro" id="IPR043128">
    <property type="entry name" value="Rev_trsase/Diguanyl_cyclase"/>
</dbReference>
<name>A0A4Y2S0I1_ARAVE</name>
<feature type="compositionally biased region" description="Basic and acidic residues" evidence="1">
    <location>
        <begin position="8"/>
        <end position="29"/>
    </location>
</feature>
<sequence length="438" mass="50472">MRRSQTKRSTEEDQNKEAEMEQPEEMTHFEINEEILPQADEEFKEIKQLVEVDSKEFIESQHQSRDSAPLLNEAKTENSSKPTDFKIKESGMLVKRKIDKNENERELIVVPEKYSDQIKSLCHDSTSGHLDIVKTKDSLARKQIACESPASHELFLEITDLPQKRKRKQLSKIESDSEVNASTTDGQVSVATNDVIPYSSLGHTEDDESMPRRTKCDAELKKIITEDVEKAKKFCQPWREREVVAESCNVPIECGQNVMKLFDQDCTIPFIVMYRKKIIGSMQAEKPRELQASYNEVKQVHKKVETVLKTIKQEKFDETITASFLCAKTMDEVELLYAPFEPGGKRTLAECSKQLGLEPLTLKLLEQNCYIPMLSSIVAPLTETLEGKLRQGKINWTEECTRAFKELKKNCRNSLYYTHLISIKSLYYKLMLKTLVWV</sequence>
<dbReference type="OrthoDB" id="6435711at2759"/>
<evidence type="ECO:0000313" key="4">
    <source>
        <dbReference type="Proteomes" id="UP000499080"/>
    </source>
</evidence>
<dbReference type="InterPro" id="IPR023319">
    <property type="entry name" value="Tex-like_HTH_dom_sf"/>
</dbReference>
<dbReference type="Gene3D" id="1.10.10.650">
    <property type="entry name" value="RuvA domain 2-like"/>
    <property type="match status" value="1"/>
</dbReference>
<evidence type="ECO:0000259" key="2">
    <source>
        <dbReference type="Pfam" id="PF09371"/>
    </source>
</evidence>
<reference evidence="3 4" key="1">
    <citation type="journal article" date="2019" name="Sci. Rep.">
        <title>Orb-weaving spider Araneus ventricosus genome elucidates the spidroin gene catalogue.</title>
        <authorList>
            <person name="Kono N."/>
            <person name="Nakamura H."/>
            <person name="Ohtoshi R."/>
            <person name="Moran D.A.P."/>
            <person name="Shinohara A."/>
            <person name="Yoshida Y."/>
            <person name="Fujiwara M."/>
            <person name="Mori M."/>
            <person name="Tomita M."/>
            <person name="Arakawa K."/>
        </authorList>
    </citation>
    <scope>NUCLEOTIDE SEQUENCE [LARGE SCALE GENOMIC DNA]</scope>
</reference>
<proteinExistence type="predicted"/>
<dbReference type="Proteomes" id="UP000499080">
    <property type="component" value="Unassembled WGS sequence"/>
</dbReference>